<dbReference type="PANTHER" id="PTHR23220:SF118">
    <property type="entry name" value="INTEGRIN ALPHA-X"/>
    <property type="match status" value="1"/>
</dbReference>
<comment type="similarity">
    <text evidence="1">Belongs to the integrin alpha chain family.</text>
</comment>
<keyword evidence="4" id="KW-0472">Membrane</keyword>
<keyword evidence="3" id="KW-0675">Receptor</keyword>
<proteinExistence type="inferred from homology"/>
<protein>
    <recommendedName>
        <fullName evidence="5">Integrin alpha-X-like third Ig-like domain-containing protein</fullName>
    </recommendedName>
</protein>
<dbReference type="Gene3D" id="1.20.5.930">
    <property type="entry name" value="Bicelle-embedded integrin alpha(iib) transmembrane segment"/>
    <property type="match status" value="1"/>
</dbReference>
<keyword evidence="4" id="KW-0812">Transmembrane</keyword>
<sequence length="144" mass="15885">MLNKDCSVATCRVFRCSAFMERNWDKTYTIAANISSRWIEQIGLSSAKFILTSTASLEYNKNQYIFFSTTSNNEPPVRMIEAEVEVFPKPDFTKEIVGGSLGGLAFLALLTAGLYKAGFFKSKYKDMINAEEAAGAEGHAPTEG</sequence>
<dbReference type="PANTHER" id="PTHR23220">
    <property type="entry name" value="INTEGRIN ALPHA"/>
    <property type="match status" value="1"/>
</dbReference>
<keyword evidence="2" id="KW-0130">Cell adhesion</keyword>
<dbReference type="EMBL" id="JAHRIQ010006070">
    <property type="protein sequence ID" value="MEQ2223181.1"/>
    <property type="molecule type" value="Genomic_DNA"/>
</dbReference>
<accession>A0ABV0SSV2</accession>
<evidence type="ECO:0000259" key="5">
    <source>
        <dbReference type="Pfam" id="PF21520"/>
    </source>
</evidence>
<evidence type="ECO:0000256" key="3">
    <source>
        <dbReference type="ARBA" id="ARBA00023170"/>
    </source>
</evidence>
<evidence type="ECO:0000313" key="6">
    <source>
        <dbReference type="EMBL" id="MEQ2223181.1"/>
    </source>
</evidence>
<dbReference type="Pfam" id="PF21520">
    <property type="entry name" value="ITGAX-like_Ig_3"/>
    <property type="match status" value="1"/>
</dbReference>
<gene>
    <name evidence="6" type="ORF">ILYODFUR_034177</name>
</gene>
<evidence type="ECO:0000313" key="7">
    <source>
        <dbReference type="Proteomes" id="UP001482620"/>
    </source>
</evidence>
<reference evidence="6 7" key="1">
    <citation type="submission" date="2021-06" db="EMBL/GenBank/DDBJ databases">
        <authorList>
            <person name="Palmer J.M."/>
        </authorList>
    </citation>
    <scope>NUCLEOTIDE SEQUENCE [LARGE SCALE GENOMIC DNA]</scope>
    <source>
        <strain evidence="7">if_2019</strain>
        <tissue evidence="6">Muscle</tissue>
    </source>
</reference>
<evidence type="ECO:0000256" key="2">
    <source>
        <dbReference type="ARBA" id="ARBA00022889"/>
    </source>
</evidence>
<dbReference type="Gene3D" id="2.60.40.1530">
    <property type="entry name" value="ntegrin, alpha v. Chain A, domain 4"/>
    <property type="match status" value="1"/>
</dbReference>
<keyword evidence="7" id="KW-1185">Reference proteome</keyword>
<organism evidence="6 7">
    <name type="scientific">Ilyodon furcidens</name>
    <name type="common">goldbreast splitfin</name>
    <dbReference type="NCBI Taxonomy" id="33524"/>
    <lineage>
        <taxon>Eukaryota</taxon>
        <taxon>Metazoa</taxon>
        <taxon>Chordata</taxon>
        <taxon>Craniata</taxon>
        <taxon>Vertebrata</taxon>
        <taxon>Euteleostomi</taxon>
        <taxon>Actinopterygii</taxon>
        <taxon>Neopterygii</taxon>
        <taxon>Teleostei</taxon>
        <taxon>Neoteleostei</taxon>
        <taxon>Acanthomorphata</taxon>
        <taxon>Ovalentaria</taxon>
        <taxon>Atherinomorphae</taxon>
        <taxon>Cyprinodontiformes</taxon>
        <taxon>Goodeidae</taxon>
        <taxon>Ilyodon</taxon>
    </lineage>
</organism>
<evidence type="ECO:0000256" key="4">
    <source>
        <dbReference type="SAM" id="Phobius"/>
    </source>
</evidence>
<feature type="transmembrane region" description="Helical" evidence="4">
    <location>
        <begin position="96"/>
        <end position="115"/>
    </location>
</feature>
<name>A0ABV0SSV2_9TELE</name>
<keyword evidence="4" id="KW-1133">Transmembrane helix</keyword>
<dbReference type="Proteomes" id="UP001482620">
    <property type="component" value="Unassembled WGS sequence"/>
</dbReference>
<feature type="domain" description="Integrin alpha-X-like third Ig-like" evidence="5">
    <location>
        <begin position="5"/>
        <end position="68"/>
    </location>
</feature>
<dbReference type="InterPro" id="IPR048633">
    <property type="entry name" value="ITGAX-like_Ig_3"/>
</dbReference>
<evidence type="ECO:0000256" key="1">
    <source>
        <dbReference type="ARBA" id="ARBA00008054"/>
    </source>
</evidence>
<comment type="caution">
    <text evidence="6">The sequence shown here is derived from an EMBL/GenBank/DDBJ whole genome shotgun (WGS) entry which is preliminary data.</text>
</comment>